<evidence type="ECO:0000256" key="7">
    <source>
        <dbReference type="SAM" id="MobiDB-lite"/>
    </source>
</evidence>
<dbReference type="PANTHER" id="PTHR30582:SF2">
    <property type="entry name" value="L,D-TRANSPEPTIDASE YCIB-RELATED"/>
    <property type="match status" value="1"/>
</dbReference>
<accession>A0A2N5J3A3</accession>
<evidence type="ECO:0000259" key="9">
    <source>
        <dbReference type="PROSITE" id="PS52029"/>
    </source>
</evidence>
<feature type="domain" description="L,D-TPase catalytic" evidence="9">
    <location>
        <begin position="410"/>
        <end position="535"/>
    </location>
</feature>
<dbReference type="Proteomes" id="UP000235034">
    <property type="component" value="Unassembled WGS sequence"/>
</dbReference>
<evidence type="ECO:0000313" key="11">
    <source>
        <dbReference type="Proteomes" id="UP000235034"/>
    </source>
</evidence>
<dbReference type="PROSITE" id="PS52029">
    <property type="entry name" value="LD_TPASE"/>
    <property type="match status" value="1"/>
</dbReference>
<dbReference type="GO" id="GO:0005576">
    <property type="term" value="C:extracellular region"/>
    <property type="evidence" value="ECO:0007669"/>
    <property type="project" value="TreeGrafter"/>
</dbReference>
<feature type="active site" description="Proton donor/acceptor" evidence="6">
    <location>
        <position position="489"/>
    </location>
</feature>
<dbReference type="UniPathway" id="UPA00219"/>
<keyword evidence="11" id="KW-1185">Reference proteome</keyword>
<keyword evidence="3 6" id="KW-0133">Cell shape</keyword>
<dbReference type="EMBL" id="NMWT01000014">
    <property type="protein sequence ID" value="PLS28694.1"/>
    <property type="molecule type" value="Genomic_DNA"/>
</dbReference>
<keyword evidence="8" id="KW-1133">Transmembrane helix</keyword>
<evidence type="ECO:0000256" key="6">
    <source>
        <dbReference type="PROSITE-ProRule" id="PRU01373"/>
    </source>
</evidence>
<feature type="transmembrane region" description="Helical" evidence="8">
    <location>
        <begin position="66"/>
        <end position="91"/>
    </location>
</feature>
<dbReference type="SUPFAM" id="SSF141523">
    <property type="entry name" value="L,D-transpeptidase catalytic domain-like"/>
    <property type="match status" value="1"/>
</dbReference>
<organism evidence="10 11">
    <name type="scientific">Bifidobacterium parmae</name>
    <dbReference type="NCBI Taxonomy" id="361854"/>
    <lineage>
        <taxon>Bacteria</taxon>
        <taxon>Bacillati</taxon>
        <taxon>Actinomycetota</taxon>
        <taxon>Actinomycetes</taxon>
        <taxon>Bifidobacteriales</taxon>
        <taxon>Bifidobacteriaceae</taxon>
        <taxon>Bifidobacterium</taxon>
    </lineage>
</organism>
<dbReference type="InterPro" id="IPR050979">
    <property type="entry name" value="LD-transpeptidase"/>
</dbReference>
<sequence length="544" mass="57744">MTDQRNQQPAPEYGAMREDFETTQAMPPLPEAAPAPLAGTMDAEAAHPEDLNIGTVAATRKSRKPLIITLIVVAALLVALVAAFFGARAYFQDKVAPGVRFGSTSVVGQTRDQVKATVEQAVKDSAITVKDTTGNTSATASLTDLGVDIDVDQTVDDIMNAKSSTNIGEDILRVNPFGHVDVALAATPDNAVLDEYLSGKLVSDAERAVPSSITYDGNAHAFVASEGRAGKAPKLGEVVKAVKQAIAKPGTAATVTVTDETIDAPIALDAAQKAADAANQRLNNKIVMTNGDAKQFELPADTVATWIKTESHLDQGSITLSYDTTAIKKFMSEQLPGQLNQDMVSQEDIVDGNGSVIVAAQVKGVDGVTIKNTDAAAEQVIDALKQGNGGTVQVASDVKKFDVKQKQSEWRVVIDKSSQTAVVYHNGEQVKSFLVCTGGPGGNETDSGNWYIYLKYRVQDMRGYNDDGSKYLSPGVKWVSYFNGGEGFHTATWNYGGIASGDPANHGSHGCVNMYEQDAQWIYENCPEGTLVQVVGTQPTGPVR</sequence>
<evidence type="ECO:0000256" key="4">
    <source>
        <dbReference type="ARBA" id="ARBA00022984"/>
    </source>
</evidence>
<comment type="pathway">
    <text evidence="1 6">Cell wall biogenesis; peptidoglycan biosynthesis.</text>
</comment>
<evidence type="ECO:0000256" key="1">
    <source>
        <dbReference type="ARBA" id="ARBA00004752"/>
    </source>
</evidence>
<dbReference type="CDD" id="cd16913">
    <property type="entry name" value="YkuD_like"/>
    <property type="match status" value="1"/>
</dbReference>
<evidence type="ECO:0000256" key="3">
    <source>
        <dbReference type="ARBA" id="ARBA00022960"/>
    </source>
</evidence>
<dbReference type="RefSeq" id="WP_101622322.1">
    <property type="nucleotide sequence ID" value="NZ_NMWT01000014.1"/>
</dbReference>
<keyword evidence="2" id="KW-0808">Transferase</keyword>
<gene>
    <name evidence="10" type="ORF">Uis4E_1182</name>
</gene>
<dbReference type="Gene3D" id="2.40.440.10">
    <property type="entry name" value="L,D-transpeptidase catalytic domain-like"/>
    <property type="match status" value="1"/>
</dbReference>
<evidence type="ECO:0000313" key="10">
    <source>
        <dbReference type="EMBL" id="PLS28694.1"/>
    </source>
</evidence>
<protein>
    <submittedName>
        <fullName evidence="10">ErfK/YbiS/YcfS/YnhG superfamily protein</fullName>
    </submittedName>
</protein>
<feature type="region of interest" description="Disordered" evidence="7">
    <location>
        <begin position="1"/>
        <end position="30"/>
    </location>
</feature>
<reference evidence="10 11" key="1">
    <citation type="submission" date="2017-07" db="EMBL/GenBank/DDBJ databases">
        <title>Bifidobacterium novel species.</title>
        <authorList>
            <person name="Lugli G.A."/>
            <person name="Milani C."/>
            <person name="Duranti S."/>
            <person name="Mangifesta M."/>
        </authorList>
    </citation>
    <scope>NUCLEOTIDE SEQUENCE [LARGE SCALE GENOMIC DNA]</scope>
    <source>
        <strain evidence="10 11">77</strain>
    </source>
</reference>
<dbReference type="AlphaFoldDB" id="A0A2N5J3A3"/>
<proteinExistence type="predicted"/>
<evidence type="ECO:0000256" key="8">
    <source>
        <dbReference type="SAM" id="Phobius"/>
    </source>
</evidence>
<keyword evidence="5 6" id="KW-0961">Cell wall biogenesis/degradation</keyword>
<dbReference type="GO" id="GO:0071555">
    <property type="term" value="P:cell wall organization"/>
    <property type="evidence" value="ECO:0007669"/>
    <property type="project" value="UniProtKB-UniRule"/>
</dbReference>
<dbReference type="InterPro" id="IPR038063">
    <property type="entry name" value="Transpep_catalytic_dom"/>
</dbReference>
<dbReference type="PANTHER" id="PTHR30582">
    <property type="entry name" value="L,D-TRANSPEPTIDASE"/>
    <property type="match status" value="1"/>
</dbReference>
<dbReference type="GO" id="GO:0016740">
    <property type="term" value="F:transferase activity"/>
    <property type="evidence" value="ECO:0007669"/>
    <property type="project" value="UniProtKB-KW"/>
</dbReference>
<dbReference type="GO" id="GO:0008360">
    <property type="term" value="P:regulation of cell shape"/>
    <property type="evidence" value="ECO:0007669"/>
    <property type="project" value="UniProtKB-UniRule"/>
</dbReference>
<evidence type="ECO:0000256" key="5">
    <source>
        <dbReference type="ARBA" id="ARBA00023316"/>
    </source>
</evidence>
<feature type="active site" description="Nucleophile" evidence="6">
    <location>
        <position position="511"/>
    </location>
</feature>
<dbReference type="GO" id="GO:0071972">
    <property type="term" value="F:peptidoglycan L,D-transpeptidase activity"/>
    <property type="evidence" value="ECO:0007669"/>
    <property type="project" value="TreeGrafter"/>
</dbReference>
<comment type="caution">
    <text evidence="10">The sequence shown here is derived from an EMBL/GenBank/DDBJ whole genome shotgun (WGS) entry which is preliminary data.</text>
</comment>
<dbReference type="InterPro" id="IPR005490">
    <property type="entry name" value="LD_TPept_cat_dom"/>
</dbReference>
<dbReference type="GO" id="GO:0018104">
    <property type="term" value="P:peptidoglycan-protein cross-linking"/>
    <property type="evidence" value="ECO:0007669"/>
    <property type="project" value="TreeGrafter"/>
</dbReference>
<name>A0A2N5J3A3_9BIFI</name>
<keyword evidence="8" id="KW-0472">Membrane</keyword>
<evidence type="ECO:0000256" key="2">
    <source>
        <dbReference type="ARBA" id="ARBA00022679"/>
    </source>
</evidence>
<keyword evidence="8" id="KW-0812">Transmembrane</keyword>
<dbReference type="OrthoDB" id="3176960at2"/>
<keyword evidence="4 6" id="KW-0573">Peptidoglycan synthesis</keyword>
<dbReference type="Pfam" id="PF03734">
    <property type="entry name" value="YkuD"/>
    <property type="match status" value="1"/>
</dbReference>